<evidence type="ECO:0000313" key="3">
    <source>
        <dbReference type="WBParaSite" id="PgR050X_g055_t01"/>
    </source>
</evidence>
<keyword evidence="1" id="KW-1133">Transmembrane helix</keyword>
<keyword evidence="1" id="KW-0472">Membrane</keyword>
<dbReference type="PANTHER" id="PTHR46709">
    <property type="entry name" value="PROTEIN CBG23488-RELATED"/>
    <property type="match status" value="1"/>
</dbReference>
<dbReference type="SUPFAM" id="SSF81321">
    <property type="entry name" value="Family A G protein-coupled receptor-like"/>
    <property type="match status" value="1"/>
</dbReference>
<evidence type="ECO:0000256" key="1">
    <source>
        <dbReference type="SAM" id="Phobius"/>
    </source>
</evidence>
<sequence length="245" mass="27747">MLITSMLVTLDARNSQMSVDHVPRVSCDRYRVVGFVATVRQFAVSEPATRQPGSAFGYLRYATDELLLRRTFAVLLSLIDVLTERLLMNSTESINTTLCDVDIMPNLRLFLVSFGASLALLGSVCNSLLLYVFVRYPREASSLYLKALALLDLLMCLTYFWMFALPKFAVTFRIAFLYCIVWETNIYVYTLGRMTQLAIPYVIIASTAERLAWITGKASMSSRWIYPTKSTETPGIRADAFSRLF</sequence>
<dbReference type="WBParaSite" id="PgR050X_g055_t01">
    <property type="protein sequence ID" value="PgR050X_g055_t01"/>
    <property type="gene ID" value="PgR050X_g055"/>
</dbReference>
<evidence type="ECO:0000313" key="2">
    <source>
        <dbReference type="Proteomes" id="UP000887569"/>
    </source>
</evidence>
<reference evidence="3" key="1">
    <citation type="submission" date="2022-11" db="UniProtKB">
        <authorList>
            <consortium name="WormBaseParasite"/>
        </authorList>
    </citation>
    <scope>IDENTIFICATION</scope>
</reference>
<dbReference type="PANTHER" id="PTHR46709:SF15">
    <property type="entry name" value="G_PROTEIN_RECEP_F1_2 DOMAIN-CONTAINING PROTEIN"/>
    <property type="match status" value="1"/>
</dbReference>
<dbReference type="AlphaFoldDB" id="A0A915BPL3"/>
<keyword evidence="2" id="KW-1185">Reference proteome</keyword>
<feature type="transmembrane region" description="Helical" evidence="1">
    <location>
        <begin position="107"/>
        <end position="131"/>
    </location>
</feature>
<keyword evidence="1" id="KW-0812">Transmembrane</keyword>
<feature type="transmembrane region" description="Helical" evidence="1">
    <location>
        <begin position="170"/>
        <end position="189"/>
    </location>
</feature>
<name>A0A915BPL3_PARUN</name>
<protein>
    <submittedName>
        <fullName evidence="3">G-protein coupled receptors family 1 profile domain-containing protein</fullName>
    </submittedName>
</protein>
<organism evidence="2 3">
    <name type="scientific">Parascaris univalens</name>
    <name type="common">Nematode worm</name>
    <dbReference type="NCBI Taxonomy" id="6257"/>
    <lineage>
        <taxon>Eukaryota</taxon>
        <taxon>Metazoa</taxon>
        <taxon>Ecdysozoa</taxon>
        <taxon>Nematoda</taxon>
        <taxon>Chromadorea</taxon>
        <taxon>Rhabditida</taxon>
        <taxon>Spirurina</taxon>
        <taxon>Ascaridomorpha</taxon>
        <taxon>Ascaridoidea</taxon>
        <taxon>Ascarididae</taxon>
        <taxon>Parascaris</taxon>
    </lineage>
</organism>
<proteinExistence type="predicted"/>
<dbReference type="Gene3D" id="1.20.1070.10">
    <property type="entry name" value="Rhodopsin 7-helix transmembrane proteins"/>
    <property type="match status" value="1"/>
</dbReference>
<accession>A0A915BPL3</accession>
<dbReference type="Proteomes" id="UP000887569">
    <property type="component" value="Unplaced"/>
</dbReference>
<feature type="transmembrane region" description="Helical" evidence="1">
    <location>
        <begin position="143"/>
        <end position="164"/>
    </location>
</feature>